<dbReference type="Proteomes" id="UP000189177">
    <property type="component" value="Unassembled WGS sequence"/>
</dbReference>
<dbReference type="Pfam" id="PF03190">
    <property type="entry name" value="Thioredox_DsbH"/>
    <property type="match status" value="1"/>
</dbReference>
<evidence type="ECO:0000259" key="1">
    <source>
        <dbReference type="Pfam" id="PF03190"/>
    </source>
</evidence>
<feature type="domain" description="Spermatogenesis-associated protein 20-like TRX" evidence="1">
    <location>
        <begin position="2"/>
        <end position="163"/>
    </location>
</feature>
<dbReference type="PANTHER" id="PTHR42899:SF1">
    <property type="entry name" value="SPERMATOGENESIS-ASSOCIATED PROTEIN 20"/>
    <property type="match status" value="1"/>
</dbReference>
<proteinExistence type="predicted"/>
<gene>
    <name evidence="2" type="ORF">B1A74_03060</name>
</gene>
<dbReference type="Gene3D" id="3.40.30.10">
    <property type="entry name" value="Glutaredoxin"/>
    <property type="match status" value="1"/>
</dbReference>
<reference evidence="2 3" key="1">
    <citation type="submission" date="2017-02" db="EMBL/GenBank/DDBJ databases">
        <title>Genomic diversity within the haloalkaliphilic genus Thioalkalivibrio.</title>
        <authorList>
            <person name="Ahn A.-C."/>
            <person name="Meier-Kolthoff J."/>
            <person name="Overmars L."/>
            <person name="Richter M."/>
            <person name="Woyke T."/>
            <person name="Sorokin D.Y."/>
            <person name="Muyzer G."/>
        </authorList>
    </citation>
    <scope>NUCLEOTIDE SEQUENCE [LARGE SCALE GENOMIC DNA]</scope>
    <source>
        <strain evidence="2 3">HL17</strain>
    </source>
</reference>
<dbReference type="InterPro" id="IPR004879">
    <property type="entry name" value="Ssp411-like_TRX"/>
</dbReference>
<dbReference type="SUPFAM" id="SSF52833">
    <property type="entry name" value="Thioredoxin-like"/>
    <property type="match status" value="1"/>
</dbReference>
<dbReference type="CDD" id="cd02955">
    <property type="entry name" value="SSP411"/>
    <property type="match status" value="1"/>
</dbReference>
<organism evidence="2 3">
    <name type="scientific">Thioalkalivibrio halophilus</name>
    <dbReference type="NCBI Taxonomy" id="252474"/>
    <lineage>
        <taxon>Bacteria</taxon>
        <taxon>Pseudomonadati</taxon>
        <taxon>Pseudomonadota</taxon>
        <taxon>Gammaproteobacteria</taxon>
        <taxon>Chromatiales</taxon>
        <taxon>Ectothiorhodospiraceae</taxon>
        <taxon>Thioalkalivibrio</taxon>
    </lineage>
</organism>
<dbReference type="RefSeq" id="WP_077243723.1">
    <property type="nucleotide sequence ID" value="NZ_MUZR01000007.1"/>
</dbReference>
<keyword evidence="3" id="KW-1185">Reference proteome</keyword>
<dbReference type="InterPro" id="IPR024705">
    <property type="entry name" value="Ssp411"/>
</dbReference>
<dbReference type="InterPro" id="IPR012341">
    <property type="entry name" value="6hp_glycosidase-like_sf"/>
</dbReference>
<dbReference type="InterPro" id="IPR008928">
    <property type="entry name" value="6-hairpin_glycosidase_sf"/>
</dbReference>
<dbReference type="AlphaFoldDB" id="A0A1V3A173"/>
<dbReference type="PANTHER" id="PTHR42899">
    <property type="entry name" value="SPERMATOGENESIS-ASSOCIATED PROTEIN 20"/>
    <property type="match status" value="1"/>
</dbReference>
<dbReference type="EMBL" id="MUZR01000007">
    <property type="protein sequence ID" value="OOC11117.1"/>
    <property type="molecule type" value="Genomic_DNA"/>
</dbReference>
<dbReference type="Gene3D" id="1.50.10.10">
    <property type="match status" value="1"/>
</dbReference>
<dbReference type="InterPro" id="IPR036249">
    <property type="entry name" value="Thioredoxin-like_sf"/>
</dbReference>
<sequence length="678" mass="75022">MNRLAGSSSPYLQQHADNPVDWYPWGEEALERARTEDKPILLSIGYSACHWCHVMAHESFEDPATAEVMNRRYVNIKVDREERPDLDRIYQNAHMLLAQRPGGWPLTVFLTPDQVPFFAGTYFPSTPRHGLPSFVDLLNRVADFLAEHPEEIRRQNDSLQQALTRIYNPEGGSIPALSVVDKARAELAQSFDAEHGGFGDAPKFPHPASLDWLAWHAARHGDGESRRMLDATLDAMAAGGLFDQVGGGFCRYSVDTRWMIPHFEKMLYDNGPLLGLYAERGARGDARSRRVAEQTVAWLEREMRDASGAFCSSLDADSEGEEGRFYVWDPETVESLLTAEEWAVAARVWGLQGPPNFEGRWHLHEVVPPDTVADALEIAPEEAAARLDRARERLLRAREERVRPHRDDKLLAGWNALMITGLARAARALDRPDWLALAQDAMAAVRRLHWHDGRLYASYREGATSAMPRACLDDYAALLEATLALLETEWDSELLEWAVTLAGALMEDFHDDAGGGFFYTARDHETLIQRPKVYSDDAMAAGNGIAAQCLIRLGHLLAEPRYLEAAEGTLANAGPMIEQAPMGHMSLLVALDMHYHAPPLVVLRGQGEALADARRTIAAADGAARVFPIPDDATDLPEALAGKAPRAGGPRAWLCRGLHCEPPVDDPATLAQRLAAGE</sequence>
<dbReference type="SUPFAM" id="SSF48208">
    <property type="entry name" value="Six-hairpin glycosidases"/>
    <property type="match status" value="1"/>
</dbReference>
<evidence type="ECO:0000313" key="2">
    <source>
        <dbReference type="EMBL" id="OOC11117.1"/>
    </source>
</evidence>
<evidence type="ECO:0000313" key="3">
    <source>
        <dbReference type="Proteomes" id="UP000189177"/>
    </source>
</evidence>
<comment type="caution">
    <text evidence="2">The sequence shown here is derived from an EMBL/GenBank/DDBJ whole genome shotgun (WGS) entry which is preliminary data.</text>
</comment>
<dbReference type="STRING" id="252474.B1A74_03060"/>
<dbReference type="GO" id="GO:0005975">
    <property type="term" value="P:carbohydrate metabolic process"/>
    <property type="evidence" value="ECO:0007669"/>
    <property type="project" value="InterPro"/>
</dbReference>
<dbReference type="PIRSF" id="PIRSF006402">
    <property type="entry name" value="UCP006402_thioredoxin"/>
    <property type="match status" value="1"/>
</dbReference>
<protein>
    <submittedName>
        <fullName evidence="2">Thioredoxin domain-containing protein</fullName>
    </submittedName>
</protein>
<accession>A0A1V3A173</accession>
<dbReference type="OrthoDB" id="9762614at2"/>
<name>A0A1V3A173_9GAMM</name>